<name>A0AA39Y0W6_9PEZI</name>
<keyword evidence="3 5" id="KW-0863">Zinc-finger</keyword>
<dbReference type="InterPro" id="IPR050329">
    <property type="entry name" value="GLI_C2H2-zinc-finger"/>
</dbReference>
<evidence type="ECO:0000256" key="5">
    <source>
        <dbReference type="PROSITE-ProRule" id="PRU00042"/>
    </source>
</evidence>
<dbReference type="FunFam" id="3.30.160.60:FF:000630">
    <property type="entry name" value="Zinc finger protein 180"/>
    <property type="match status" value="1"/>
</dbReference>
<gene>
    <name evidence="8" type="ORF">B0T16DRAFT_416911</name>
</gene>
<feature type="region of interest" description="Disordered" evidence="6">
    <location>
        <begin position="409"/>
        <end position="479"/>
    </location>
</feature>
<dbReference type="SMART" id="SM00355">
    <property type="entry name" value="ZnF_C2H2"/>
    <property type="match status" value="2"/>
</dbReference>
<feature type="domain" description="C2H2-type" evidence="7">
    <location>
        <begin position="469"/>
        <end position="494"/>
    </location>
</feature>
<dbReference type="GO" id="GO:0000978">
    <property type="term" value="F:RNA polymerase II cis-regulatory region sequence-specific DNA binding"/>
    <property type="evidence" value="ECO:0007669"/>
    <property type="project" value="TreeGrafter"/>
</dbReference>
<dbReference type="PANTHER" id="PTHR19818:SF139">
    <property type="entry name" value="PAIR-RULE PROTEIN ODD-PAIRED"/>
    <property type="match status" value="1"/>
</dbReference>
<dbReference type="GO" id="GO:0008270">
    <property type="term" value="F:zinc ion binding"/>
    <property type="evidence" value="ECO:0007669"/>
    <property type="project" value="UniProtKB-KW"/>
</dbReference>
<keyword evidence="2" id="KW-0677">Repeat</keyword>
<dbReference type="SUPFAM" id="SSF57667">
    <property type="entry name" value="beta-beta-alpha zinc fingers"/>
    <property type="match status" value="1"/>
</dbReference>
<evidence type="ECO:0000313" key="9">
    <source>
        <dbReference type="Proteomes" id="UP001174936"/>
    </source>
</evidence>
<accession>A0AA39Y0W6</accession>
<protein>
    <recommendedName>
        <fullName evidence="7">C2H2-type domain-containing protein</fullName>
    </recommendedName>
</protein>
<evidence type="ECO:0000256" key="2">
    <source>
        <dbReference type="ARBA" id="ARBA00022737"/>
    </source>
</evidence>
<evidence type="ECO:0000256" key="4">
    <source>
        <dbReference type="ARBA" id="ARBA00022833"/>
    </source>
</evidence>
<keyword evidence="4" id="KW-0862">Zinc</keyword>
<evidence type="ECO:0000256" key="6">
    <source>
        <dbReference type="SAM" id="MobiDB-lite"/>
    </source>
</evidence>
<dbReference type="Proteomes" id="UP001174936">
    <property type="component" value="Unassembled WGS sequence"/>
</dbReference>
<dbReference type="AlphaFoldDB" id="A0AA39Y0W6"/>
<feature type="region of interest" description="Disordered" evidence="6">
    <location>
        <begin position="1"/>
        <end position="33"/>
    </location>
</feature>
<feature type="domain" description="C2H2-type" evidence="7">
    <location>
        <begin position="438"/>
        <end position="465"/>
    </location>
</feature>
<evidence type="ECO:0000313" key="8">
    <source>
        <dbReference type="EMBL" id="KAK0643949.1"/>
    </source>
</evidence>
<reference evidence="8" key="1">
    <citation type="submission" date="2023-06" db="EMBL/GenBank/DDBJ databases">
        <title>Genome-scale phylogeny and comparative genomics of the fungal order Sordariales.</title>
        <authorList>
            <consortium name="Lawrence Berkeley National Laboratory"/>
            <person name="Hensen N."/>
            <person name="Bonometti L."/>
            <person name="Westerberg I."/>
            <person name="Brannstrom I.O."/>
            <person name="Guillou S."/>
            <person name="Cros-Aarteil S."/>
            <person name="Calhoun S."/>
            <person name="Haridas S."/>
            <person name="Kuo A."/>
            <person name="Mondo S."/>
            <person name="Pangilinan J."/>
            <person name="Riley R."/>
            <person name="Labutti K."/>
            <person name="Andreopoulos B."/>
            <person name="Lipzen A."/>
            <person name="Chen C."/>
            <person name="Yanf M."/>
            <person name="Daum C."/>
            <person name="Ng V."/>
            <person name="Clum A."/>
            <person name="Steindorff A."/>
            <person name="Ohm R."/>
            <person name="Martin F."/>
            <person name="Silar P."/>
            <person name="Natvig D."/>
            <person name="Lalanne C."/>
            <person name="Gautier V."/>
            <person name="Ament-Velasquez S.L."/>
            <person name="Kruys A."/>
            <person name="Hutchinson M.I."/>
            <person name="Powell A.J."/>
            <person name="Barry K."/>
            <person name="Miller A.N."/>
            <person name="Grigoriev I.V."/>
            <person name="Debuchy R."/>
            <person name="Gladieux P."/>
            <person name="Thoren M.H."/>
            <person name="Johannesson H."/>
        </authorList>
    </citation>
    <scope>NUCLEOTIDE SEQUENCE</scope>
    <source>
        <strain evidence="8">SMH2532-1</strain>
    </source>
</reference>
<evidence type="ECO:0000259" key="7">
    <source>
        <dbReference type="PROSITE" id="PS50157"/>
    </source>
</evidence>
<dbReference type="PROSITE" id="PS00028">
    <property type="entry name" value="ZINC_FINGER_C2H2_1"/>
    <property type="match status" value="2"/>
</dbReference>
<dbReference type="Pfam" id="PF00096">
    <property type="entry name" value="zf-C2H2"/>
    <property type="match status" value="2"/>
</dbReference>
<keyword evidence="1" id="KW-0479">Metal-binding</keyword>
<organism evidence="8 9">
    <name type="scientific">Cercophora newfieldiana</name>
    <dbReference type="NCBI Taxonomy" id="92897"/>
    <lineage>
        <taxon>Eukaryota</taxon>
        <taxon>Fungi</taxon>
        <taxon>Dikarya</taxon>
        <taxon>Ascomycota</taxon>
        <taxon>Pezizomycotina</taxon>
        <taxon>Sordariomycetes</taxon>
        <taxon>Sordariomycetidae</taxon>
        <taxon>Sordariales</taxon>
        <taxon>Lasiosphaeriaceae</taxon>
        <taxon>Cercophora</taxon>
    </lineage>
</organism>
<dbReference type="PROSITE" id="PS50157">
    <property type="entry name" value="ZINC_FINGER_C2H2_2"/>
    <property type="match status" value="2"/>
</dbReference>
<dbReference type="Gene3D" id="3.30.160.60">
    <property type="entry name" value="Classic Zinc Finger"/>
    <property type="match status" value="2"/>
</dbReference>
<dbReference type="InterPro" id="IPR013087">
    <property type="entry name" value="Znf_C2H2_type"/>
</dbReference>
<dbReference type="GO" id="GO:0005634">
    <property type="term" value="C:nucleus"/>
    <property type="evidence" value="ECO:0007669"/>
    <property type="project" value="UniProtKB-ARBA"/>
</dbReference>
<evidence type="ECO:0000256" key="1">
    <source>
        <dbReference type="ARBA" id="ARBA00022723"/>
    </source>
</evidence>
<dbReference type="GO" id="GO:0000981">
    <property type="term" value="F:DNA-binding transcription factor activity, RNA polymerase II-specific"/>
    <property type="evidence" value="ECO:0007669"/>
    <property type="project" value="TreeGrafter"/>
</dbReference>
<keyword evidence="9" id="KW-1185">Reference proteome</keyword>
<dbReference type="PANTHER" id="PTHR19818">
    <property type="entry name" value="ZINC FINGER PROTEIN ZIC AND GLI"/>
    <property type="match status" value="1"/>
</dbReference>
<feature type="compositionally biased region" description="Basic and acidic residues" evidence="6">
    <location>
        <begin position="425"/>
        <end position="434"/>
    </location>
</feature>
<proteinExistence type="predicted"/>
<feature type="compositionally biased region" description="Polar residues" evidence="6">
    <location>
        <begin position="1"/>
        <end position="19"/>
    </location>
</feature>
<dbReference type="InterPro" id="IPR036236">
    <property type="entry name" value="Znf_C2H2_sf"/>
</dbReference>
<evidence type="ECO:0000256" key="3">
    <source>
        <dbReference type="ARBA" id="ARBA00022771"/>
    </source>
</evidence>
<dbReference type="EMBL" id="JAULSV010000005">
    <property type="protein sequence ID" value="KAK0643949.1"/>
    <property type="molecule type" value="Genomic_DNA"/>
</dbReference>
<dbReference type="GO" id="GO:0045944">
    <property type="term" value="P:positive regulation of transcription by RNA polymerase II"/>
    <property type="evidence" value="ECO:0007669"/>
    <property type="project" value="UniProtKB-ARBA"/>
</dbReference>
<comment type="caution">
    <text evidence="8">The sequence shown here is derived from an EMBL/GenBank/DDBJ whole genome shotgun (WGS) entry which is preliminary data.</text>
</comment>
<sequence>MPQPPTSGQHGDGSNSQRTHQTDDQGRTVNTATPRLFRDAIERALSDTIHVEERSKKMYDKFLGIIQASPALSIERDLGSAFPTPEAWLTKGKDTWEAILKGARVDNLPGILAFTSLAYVVSTLWVDTGRMEEHDVLPDLHLLRYSIRNLDESRLFASLVDGMCELSFSSRQKLHWSPQFRGRTLLDTAYGLACLSEENSDFAQFLTLSNAISKGVIPHLSGPPCVNPRDLIAGRSTSTVDPLEALDIEPERWAPPRFASRSGSAYKFEISENPRKDPEPDLRNTVSFLVVLSFLKAHSSVFFTLSGQGKSVARWGGSYEPTAQSTFKRATALRENFFRPLKTAMKATTSVWNLGFGALLSVAKSFVVRGKFQTRAEVLDYLQGVSAEFVGPQEQQRFMQWISTVIDQPPDRKRREMSPASNDAPKAKRERVMEPKSYPCSHCDKSFTDPSNLQRHMVQHQPPESRPKHDCGWPGCGKSFERSDARLRHWRTHSKSVVKG</sequence>